<dbReference type="PANTHER" id="PTHR34385:SF1">
    <property type="entry name" value="PEPTIDOGLYCAN L-ALANYL-D-GLUTAMATE ENDOPEPTIDASE CWLK"/>
    <property type="match status" value="1"/>
</dbReference>
<evidence type="ECO:0000313" key="3">
    <source>
        <dbReference type="Proteomes" id="UP001551695"/>
    </source>
</evidence>
<dbReference type="InterPro" id="IPR003709">
    <property type="entry name" value="VanY-like_core_dom"/>
</dbReference>
<comment type="caution">
    <text evidence="2">The sequence shown here is derived from an EMBL/GenBank/DDBJ whole genome shotgun (WGS) entry which is preliminary data.</text>
</comment>
<sequence>MVLTGESSRGRAVAALLAVLAPAVLAVTGSGPTALAAPTDSYVAVGAAAGTEGLDPALALAYTLAEDAAHAEGVPLWINSGYRTEAEQRALWDDGIATYGSPDAARRWVLPPEESSHVAGRAIDVGPQDGARWLEANGDRWGLCRTYENEWWHFEQATVPGGACPPLRSDASER</sequence>
<dbReference type="Proteomes" id="UP001551695">
    <property type="component" value="Unassembled WGS sequence"/>
</dbReference>
<proteinExistence type="predicted"/>
<protein>
    <submittedName>
        <fullName evidence="2">M15 family metallopeptidase</fullName>
    </submittedName>
</protein>
<dbReference type="InterPro" id="IPR009045">
    <property type="entry name" value="Zn_M74/Hedgehog-like"/>
</dbReference>
<feature type="domain" description="D-alanyl-D-alanine carboxypeptidase-like core" evidence="1">
    <location>
        <begin position="54"/>
        <end position="135"/>
    </location>
</feature>
<reference evidence="2 3" key="1">
    <citation type="submission" date="2024-06" db="EMBL/GenBank/DDBJ databases">
        <title>The Natural Products Discovery Center: Release of the First 8490 Sequenced Strains for Exploring Actinobacteria Biosynthetic Diversity.</title>
        <authorList>
            <person name="Kalkreuter E."/>
            <person name="Kautsar S.A."/>
            <person name="Yang D."/>
            <person name="Bader C.D."/>
            <person name="Teijaro C.N."/>
            <person name="Fluegel L."/>
            <person name="Davis C.M."/>
            <person name="Simpson J.R."/>
            <person name="Lauterbach L."/>
            <person name="Steele A.D."/>
            <person name="Gui C."/>
            <person name="Meng S."/>
            <person name="Li G."/>
            <person name="Viehrig K."/>
            <person name="Ye F."/>
            <person name="Su P."/>
            <person name="Kiefer A.F."/>
            <person name="Nichols A."/>
            <person name="Cepeda A.J."/>
            <person name="Yan W."/>
            <person name="Fan B."/>
            <person name="Jiang Y."/>
            <person name="Adhikari A."/>
            <person name="Zheng C.-J."/>
            <person name="Schuster L."/>
            <person name="Cowan T.M."/>
            <person name="Smanski M.J."/>
            <person name="Chevrette M.G."/>
            <person name="De Carvalho L.P.S."/>
            <person name="Shen B."/>
        </authorList>
    </citation>
    <scope>NUCLEOTIDE SEQUENCE [LARGE SCALE GENOMIC DNA]</scope>
    <source>
        <strain evidence="2 3">NPDC050403</strain>
    </source>
</reference>
<organism evidence="2 3">
    <name type="scientific">Nocardia aurea</name>
    <dbReference type="NCBI Taxonomy" id="2144174"/>
    <lineage>
        <taxon>Bacteria</taxon>
        <taxon>Bacillati</taxon>
        <taxon>Actinomycetota</taxon>
        <taxon>Actinomycetes</taxon>
        <taxon>Mycobacteriales</taxon>
        <taxon>Nocardiaceae</taxon>
        <taxon>Nocardia</taxon>
    </lineage>
</organism>
<accession>A0ABV3FNA4</accession>
<dbReference type="SUPFAM" id="SSF55166">
    <property type="entry name" value="Hedgehog/DD-peptidase"/>
    <property type="match status" value="1"/>
</dbReference>
<dbReference type="EMBL" id="JBFAKC010000002">
    <property type="protein sequence ID" value="MEV0706855.1"/>
    <property type="molecule type" value="Genomic_DNA"/>
</dbReference>
<dbReference type="Gene3D" id="3.30.1380.10">
    <property type="match status" value="1"/>
</dbReference>
<keyword evidence="3" id="KW-1185">Reference proteome</keyword>
<dbReference type="PANTHER" id="PTHR34385">
    <property type="entry name" value="D-ALANYL-D-ALANINE CARBOXYPEPTIDASE"/>
    <property type="match status" value="1"/>
</dbReference>
<dbReference type="CDD" id="cd14846">
    <property type="entry name" value="Peptidase_M15_like"/>
    <property type="match status" value="1"/>
</dbReference>
<gene>
    <name evidence="2" type="ORF">AB0I48_04760</name>
</gene>
<dbReference type="InterPro" id="IPR052179">
    <property type="entry name" value="DD-CPase-like"/>
</dbReference>
<evidence type="ECO:0000259" key="1">
    <source>
        <dbReference type="Pfam" id="PF02557"/>
    </source>
</evidence>
<name>A0ABV3FNA4_9NOCA</name>
<dbReference type="Pfam" id="PF02557">
    <property type="entry name" value="VanY"/>
    <property type="match status" value="1"/>
</dbReference>
<evidence type="ECO:0000313" key="2">
    <source>
        <dbReference type="EMBL" id="MEV0706855.1"/>
    </source>
</evidence>
<dbReference type="RefSeq" id="WP_355087883.1">
    <property type="nucleotide sequence ID" value="NZ_JBEXKW010000037.1"/>
</dbReference>